<keyword evidence="11" id="KW-1185">Reference proteome</keyword>
<evidence type="ECO:0000313" key="10">
    <source>
        <dbReference type="EMBL" id="ETS81523.1"/>
    </source>
</evidence>
<dbReference type="InterPro" id="IPR036318">
    <property type="entry name" value="FAD-bd_PCMH-like_sf"/>
</dbReference>
<evidence type="ECO:0000259" key="8">
    <source>
        <dbReference type="Pfam" id="PF01565"/>
    </source>
</evidence>
<dbReference type="OMA" id="IMALPMH"/>
<dbReference type="InterPro" id="IPR049326">
    <property type="entry name" value="Rhodopsin_dom_fungi"/>
</dbReference>
<feature type="transmembrane region" description="Helical" evidence="7">
    <location>
        <begin position="50"/>
        <end position="71"/>
    </location>
</feature>
<feature type="transmembrane region" description="Helical" evidence="7">
    <location>
        <begin position="134"/>
        <end position="156"/>
    </location>
</feature>
<reference evidence="11" key="1">
    <citation type="journal article" date="2015" name="BMC Genomics">
        <title>Genomic and transcriptomic analysis of the endophytic fungus Pestalotiopsis fici reveals its lifestyle and high potential for synthesis of natural products.</title>
        <authorList>
            <person name="Wang X."/>
            <person name="Zhang X."/>
            <person name="Liu L."/>
            <person name="Xiang M."/>
            <person name="Wang W."/>
            <person name="Sun X."/>
            <person name="Che Y."/>
            <person name="Guo L."/>
            <person name="Liu G."/>
            <person name="Guo L."/>
            <person name="Wang C."/>
            <person name="Yin W.B."/>
            <person name="Stadler M."/>
            <person name="Zhang X."/>
            <person name="Liu X."/>
        </authorList>
    </citation>
    <scope>NUCLEOTIDE SEQUENCE [LARGE SCALE GENOMIC DNA]</scope>
    <source>
        <strain evidence="11">W106-1 / CGMCC3.15140</strain>
    </source>
</reference>
<dbReference type="eggNOG" id="ENOG502SIIN">
    <property type="taxonomic scope" value="Eukaryota"/>
</dbReference>
<gene>
    <name evidence="10" type="ORF">PFICI_06525</name>
</gene>
<evidence type="ECO:0000313" key="11">
    <source>
        <dbReference type="Proteomes" id="UP000030651"/>
    </source>
</evidence>
<dbReference type="GeneID" id="19271538"/>
<dbReference type="GO" id="GO:0016020">
    <property type="term" value="C:membrane"/>
    <property type="evidence" value="ECO:0007669"/>
    <property type="project" value="UniProtKB-SubCell"/>
</dbReference>
<comment type="subcellular location">
    <subcellularLocation>
        <location evidence="1">Membrane</location>
        <topology evidence="1">Multi-pass membrane protein</topology>
    </subcellularLocation>
</comment>
<dbReference type="EMBL" id="KI912112">
    <property type="protein sequence ID" value="ETS81523.1"/>
    <property type="molecule type" value="Genomic_DNA"/>
</dbReference>
<dbReference type="Pfam" id="PF01565">
    <property type="entry name" value="FAD_binding_4"/>
    <property type="match status" value="1"/>
</dbReference>
<organism evidence="10 11">
    <name type="scientific">Pestalotiopsis fici (strain W106-1 / CGMCC3.15140)</name>
    <dbReference type="NCBI Taxonomy" id="1229662"/>
    <lineage>
        <taxon>Eukaryota</taxon>
        <taxon>Fungi</taxon>
        <taxon>Dikarya</taxon>
        <taxon>Ascomycota</taxon>
        <taxon>Pezizomycotina</taxon>
        <taxon>Sordariomycetes</taxon>
        <taxon>Xylariomycetidae</taxon>
        <taxon>Amphisphaeriales</taxon>
        <taxon>Sporocadaceae</taxon>
        <taxon>Pestalotiopsis</taxon>
    </lineage>
</organism>
<evidence type="ECO:0000256" key="1">
    <source>
        <dbReference type="ARBA" id="ARBA00004141"/>
    </source>
</evidence>
<dbReference type="InterPro" id="IPR016169">
    <property type="entry name" value="FAD-bd_PCMH_sub2"/>
</dbReference>
<accession>W3X5W3</accession>
<dbReference type="AlphaFoldDB" id="W3X5W3"/>
<dbReference type="HOGENOM" id="CLU_028200_0_1_1"/>
<feature type="transmembrane region" description="Helical" evidence="7">
    <location>
        <begin position="212"/>
        <end position="232"/>
    </location>
</feature>
<keyword evidence="3 7" id="KW-1133">Transmembrane helix</keyword>
<feature type="transmembrane region" description="Helical" evidence="7">
    <location>
        <begin position="176"/>
        <end position="200"/>
    </location>
</feature>
<proteinExistence type="inferred from homology"/>
<dbReference type="OrthoDB" id="3529975at2759"/>
<dbReference type="GO" id="GO:0050660">
    <property type="term" value="F:flavin adenine dinucleotide binding"/>
    <property type="evidence" value="ECO:0007669"/>
    <property type="project" value="InterPro"/>
</dbReference>
<evidence type="ECO:0000256" key="2">
    <source>
        <dbReference type="ARBA" id="ARBA00022692"/>
    </source>
</evidence>
<evidence type="ECO:0000256" key="5">
    <source>
        <dbReference type="ARBA" id="ARBA00038359"/>
    </source>
</evidence>
<dbReference type="Gene3D" id="3.30.465.10">
    <property type="match status" value="1"/>
</dbReference>
<feature type="compositionally biased region" description="Polar residues" evidence="6">
    <location>
        <begin position="294"/>
        <end position="303"/>
    </location>
</feature>
<dbReference type="Proteomes" id="UP000030651">
    <property type="component" value="Unassembled WGS sequence"/>
</dbReference>
<dbReference type="InterPro" id="IPR052337">
    <property type="entry name" value="SAT4-like"/>
</dbReference>
<evidence type="ECO:0000259" key="9">
    <source>
        <dbReference type="Pfam" id="PF20684"/>
    </source>
</evidence>
<sequence length="471" mass="51404">MIGPPVVIPMSKSARDALIANVVLLLASAIFVVLRIYGRVTGPGLGIDDLLAVIALVVTICVIGIQVAFSISGNGYDYLPSTPEFADLTADLEYIMKGLFVCETLYLWALTSLKLSVLLFYRRCFGVSNHMDRAALVMIGVVLAWAITFTFLFIFLCDPIQQQWSTARIGHCMDQITIVIWLCATNITTDLVIMGMPMYTIWHLRMRKTEKLAMASCFALGLACCVIGIFRIVELTQVDLLSNITGTMGHTILLLGLELVFGIMCTNIPMMRPFYAKYRSRKSSSKLLEEPKCRSQSNNTGSHASGARQRIARRLGIPTDQTIGVETALELENYHVLGIKNKALVEHSVEENASNDGDSERRIADSVSDVFKFLVKDKGSCDFAIRSSGHIRWAGASNIEGGIALDHYGLNRIDISDKSTLARVGPGSTWDSIYEKLDPLSRSVAGRRVASVGVGGLTLGGGISHLSCCHG</sequence>
<dbReference type="PANTHER" id="PTHR33048">
    <property type="entry name" value="PTH11-LIKE INTEGRAL MEMBRANE PROTEIN (AFU_ORTHOLOGUE AFUA_5G11245)"/>
    <property type="match status" value="1"/>
</dbReference>
<comment type="similarity">
    <text evidence="5">Belongs to the SAT4 family.</text>
</comment>
<dbReference type="InParanoid" id="W3X5W3"/>
<feature type="domain" description="Rhodopsin" evidence="9">
    <location>
        <begin position="34"/>
        <end position="276"/>
    </location>
</feature>
<feature type="domain" description="FAD linked oxidase N-terminal" evidence="8">
    <location>
        <begin position="380"/>
        <end position="470"/>
    </location>
</feature>
<dbReference type="KEGG" id="pfy:PFICI_06525"/>
<feature type="transmembrane region" description="Helical" evidence="7">
    <location>
        <begin position="18"/>
        <end position="38"/>
    </location>
</feature>
<keyword evidence="2 7" id="KW-0812">Transmembrane</keyword>
<dbReference type="InterPro" id="IPR006094">
    <property type="entry name" value="Oxid_FAD_bind_N"/>
</dbReference>
<feature type="region of interest" description="Disordered" evidence="6">
    <location>
        <begin position="286"/>
        <end position="307"/>
    </location>
</feature>
<feature type="transmembrane region" description="Helical" evidence="7">
    <location>
        <begin position="105"/>
        <end position="122"/>
    </location>
</feature>
<feature type="transmembrane region" description="Helical" evidence="7">
    <location>
        <begin position="252"/>
        <end position="275"/>
    </location>
</feature>
<name>W3X5W3_PESFW</name>
<dbReference type="RefSeq" id="XP_007833297.1">
    <property type="nucleotide sequence ID" value="XM_007835106.1"/>
</dbReference>
<protein>
    <submittedName>
        <fullName evidence="10">Uncharacterized protein</fullName>
    </submittedName>
</protein>
<evidence type="ECO:0000256" key="4">
    <source>
        <dbReference type="ARBA" id="ARBA00023136"/>
    </source>
</evidence>
<dbReference type="Pfam" id="PF20684">
    <property type="entry name" value="Fung_rhodopsin"/>
    <property type="match status" value="1"/>
</dbReference>
<keyword evidence="4 7" id="KW-0472">Membrane</keyword>
<evidence type="ECO:0000256" key="6">
    <source>
        <dbReference type="SAM" id="MobiDB-lite"/>
    </source>
</evidence>
<evidence type="ECO:0000256" key="7">
    <source>
        <dbReference type="SAM" id="Phobius"/>
    </source>
</evidence>
<dbReference type="SUPFAM" id="SSF56176">
    <property type="entry name" value="FAD-binding/transporter-associated domain-like"/>
    <property type="match status" value="1"/>
</dbReference>
<evidence type="ECO:0000256" key="3">
    <source>
        <dbReference type="ARBA" id="ARBA00022989"/>
    </source>
</evidence>
<dbReference type="PANTHER" id="PTHR33048:SF129">
    <property type="entry name" value="INTEGRAL MEMBRANE PROTEIN-RELATED"/>
    <property type="match status" value="1"/>
</dbReference>